<gene>
    <name evidence="1" type="ORF">BHC49_06395</name>
</gene>
<organism evidence="1 2">
    <name type="scientific">Snodgrassella alvi</name>
    <dbReference type="NCBI Taxonomy" id="1196083"/>
    <lineage>
        <taxon>Bacteria</taxon>
        <taxon>Pseudomonadati</taxon>
        <taxon>Pseudomonadota</taxon>
        <taxon>Betaproteobacteria</taxon>
        <taxon>Neisseriales</taxon>
        <taxon>Neisseriaceae</taxon>
        <taxon>Snodgrassella</taxon>
    </lineage>
</organism>
<name>A0A2N9XY94_9NEIS</name>
<proteinExistence type="predicted"/>
<dbReference type="EMBL" id="MEIS01000098">
    <property type="protein sequence ID" value="PIT55397.1"/>
    <property type="molecule type" value="Genomic_DNA"/>
</dbReference>
<dbReference type="Proteomes" id="UP000229434">
    <property type="component" value="Unassembled WGS sequence"/>
</dbReference>
<comment type="caution">
    <text evidence="1">The sequence shown here is derived from an EMBL/GenBank/DDBJ whole genome shotgun (WGS) entry which is preliminary data.</text>
</comment>
<evidence type="ECO:0000313" key="1">
    <source>
        <dbReference type="EMBL" id="PIT55397.1"/>
    </source>
</evidence>
<dbReference type="AlphaFoldDB" id="A0A2N9XY94"/>
<evidence type="ECO:0000313" key="2">
    <source>
        <dbReference type="Proteomes" id="UP000229434"/>
    </source>
</evidence>
<dbReference type="RefSeq" id="WP_100137426.1">
    <property type="nucleotide sequence ID" value="NZ_MEIS01000098.1"/>
</dbReference>
<protein>
    <submittedName>
        <fullName evidence="1">Uncharacterized protein</fullName>
    </submittedName>
</protein>
<accession>A0A2N9XY94</accession>
<reference evidence="1 2" key="1">
    <citation type="journal article" date="2017" name="MBio">
        <title>Type VI secretion-mediated competition in the bee gut microbiome.</title>
        <authorList>
            <person name="Steele M.I."/>
            <person name="Kwong W.K."/>
            <person name="Powell J.E."/>
            <person name="Whiteley M."/>
            <person name="Moran N.A."/>
        </authorList>
    </citation>
    <scope>NUCLEOTIDE SEQUENCE [LARGE SCALE GENOMIC DNA]</scope>
    <source>
        <strain evidence="1 2">Nev3CBA3</strain>
    </source>
</reference>
<sequence length="72" mass="8002">MIEVTKKAEPEIKYPVGRKSKIDGSIVIFWKEGRATVAFPGESKPNAGSTYDGLISCMDENTWEPVDIHIYG</sequence>